<sequence length="316" mass="35991">MADVEMNQWFFSGDVVLTYLALAGATCMVYDYITTLDIEIEVVWNRPKWKMPQAFFFLNRYVGIGWQIYTASCATYNLINALFGFVTFFAVHGIMVCRVSSMYTHDRTILKILVIGFVIECTSYIVIQGPVWYYSKRLTDSDILIPNPIGFCGREKFPSWMFIAWIPLVLFECLICTLALTLGVRYYREVGSHGMFPNLPNSSRSSPLLFILLRDSIIFPFIFSLSCTLNLASFYLLSTGLRPTTMHATFLLPAVLSGLLGPRLILNLRESYYESYKQEFSLRIETFTMPDSIELEGGIEMPCPNPASTILPTINN</sequence>
<proteinExistence type="predicted"/>
<evidence type="ECO:0000313" key="3">
    <source>
        <dbReference type="EMBL" id="KAF9471152.1"/>
    </source>
</evidence>
<dbReference type="Proteomes" id="UP000807469">
    <property type="component" value="Unassembled WGS sequence"/>
</dbReference>
<keyword evidence="1" id="KW-0472">Membrane</keyword>
<dbReference type="AlphaFoldDB" id="A0A9P5YJU7"/>
<feature type="domain" description="DUF6533" evidence="2">
    <location>
        <begin position="19"/>
        <end position="64"/>
    </location>
</feature>
<feature type="transmembrane region" description="Helical" evidence="1">
    <location>
        <begin position="109"/>
        <end position="127"/>
    </location>
</feature>
<name>A0A9P5YJU7_9AGAR</name>
<comment type="caution">
    <text evidence="3">The sequence shown here is derived from an EMBL/GenBank/DDBJ whole genome shotgun (WGS) entry which is preliminary data.</text>
</comment>
<dbReference type="EMBL" id="MU155747">
    <property type="protein sequence ID" value="KAF9471152.1"/>
    <property type="molecule type" value="Genomic_DNA"/>
</dbReference>
<evidence type="ECO:0000259" key="2">
    <source>
        <dbReference type="Pfam" id="PF20151"/>
    </source>
</evidence>
<keyword evidence="1" id="KW-1133">Transmembrane helix</keyword>
<organism evidence="3 4">
    <name type="scientific">Pholiota conissans</name>
    <dbReference type="NCBI Taxonomy" id="109636"/>
    <lineage>
        <taxon>Eukaryota</taxon>
        <taxon>Fungi</taxon>
        <taxon>Dikarya</taxon>
        <taxon>Basidiomycota</taxon>
        <taxon>Agaricomycotina</taxon>
        <taxon>Agaricomycetes</taxon>
        <taxon>Agaricomycetidae</taxon>
        <taxon>Agaricales</taxon>
        <taxon>Agaricineae</taxon>
        <taxon>Strophariaceae</taxon>
        <taxon>Pholiota</taxon>
    </lineage>
</organism>
<accession>A0A9P5YJU7</accession>
<feature type="transmembrane region" description="Helical" evidence="1">
    <location>
        <begin position="78"/>
        <end position="97"/>
    </location>
</feature>
<reference evidence="3" key="1">
    <citation type="submission" date="2020-11" db="EMBL/GenBank/DDBJ databases">
        <authorList>
            <consortium name="DOE Joint Genome Institute"/>
            <person name="Ahrendt S."/>
            <person name="Riley R."/>
            <person name="Andreopoulos W."/>
            <person name="Labutti K."/>
            <person name="Pangilinan J."/>
            <person name="Ruiz-Duenas F.J."/>
            <person name="Barrasa J.M."/>
            <person name="Sanchez-Garcia M."/>
            <person name="Camarero S."/>
            <person name="Miyauchi S."/>
            <person name="Serrano A."/>
            <person name="Linde D."/>
            <person name="Babiker R."/>
            <person name="Drula E."/>
            <person name="Ayuso-Fernandez I."/>
            <person name="Pacheco R."/>
            <person name="Padilla G."/>
            <person name="Ferreira P."/>
            <person name="Barriuso J."/>
            <person name="Kellner H."/>
            <person name="Castanera R."/>
            <person name="Alfaro M."/>
            <person name="Ramirez L."/>
            <person name="Pisabarro A.G."/>
            <person name="Kuo A."/>
            <person name="Tritt A."/>
            <person name="Lipzen A."/>
            <person name="He G."/>
            <person name="Yan M."/>
            <person name="Ng V."/>
            <person name="Cullen D."/>
            <person name="Martin F."/>
            <person name="Rosso M.-N."/>
            <person name="Henrissat B."/>
            <person name="Hibbett D."/>
            <person name="Martinez A.T."/>
            <person name="Grigoriev I.V."/>
        </authorList>
    </citation>
    <scope>NUCLEOTIDE SEQUENCE</scope>
    <source>
        <strain evidence="3">CIRM-BRFM 674</strain>
    </source>
</reference>
<dbReference type="InterPro" id="IPR045340">
    <property type="entry name" value="DUF6533"/>
</dbReference>
<evidence type="ECO:0000313" key="4">
    <source>
        <dbReference type="Proteomes" id="UP000807469"/>
    </source>
</evidence>
<feature type="transmembrane region" description="Helical" evidence="1">
    <location>
        <begin position="208"/>
        <end position="236"/>
    </location>
</feature>
<protein>
    <recommendedName>
        <fullName evidence="2">DUF6533 domain-containing protein</fullName>
    </recommendedName>
</protein>
<evidence type="ECO:0000256" key="1">
    <source>
        <dbReference type="SAM" id="Phobius"/>
    </source>
</evidence>
<keyword evidence="1" id="KW-0812">Transmembrane</keyword>
<feature type="transmembrane region" description="Helical" evidence="1">
    <location>
        <begin position="248"/>
        <end position="266"/>
    </location>
</feature>
<dbReference type="OrthoDB" id="2638860at2759"/>
<feature type="transmembrane region" description="Helical" evidence="1">
    <location>
        <begin position="162"/>
        <end position="187"/>
    </location>
</feature>
<keyword evidence="4" id="KW-1185">Reference proteome</keyword>
<feature type="transmembrane region" description="Helical" evidence="1">
    <location>
        <begin position="16"/>
        <end position="33"/>
    </location>
</feature>
<gene>
    <name evidence="3" type="ORF">BDN70DRAFT_998718</name>
</gene>
<dbReference type="Pfam" id="PF20151">
    <property type="entry name" value="DUF6533"/>
    <property type="match status" value="1"/>
</dbReference>
<feature type="transmembrane region" description="Helical" evidence="1">
    <location>
        <begin position="54"/>
        <end position="72"/>
    </location>
</feature>